<dbReference type="InterPro" id="IPR011011">
    <property type="entry name" value="Znf_FYVE_PHD"/>
</dbReference>
<evidence type="ECO:0000256" key="7">
    <source>
        <dbReference type="ARBA" id="ARBA00022833"/>
    </source>
</evidence>
<feature type="compositionally biased region" description="Gly residues" evidence="10">
    <location>
        <begin position="834"/>
        <end position="852"/>
    </location>
</feature>
<dbReference type="Pfam" id="PF07744">
    <property type="entry name" value="SPOC"/>
    <property type="match status" value="1"/>
</dbReference>
<evidence type="ECO:0000256" key="1">
    <source>
        <dbReference type="ARBA" id="ARBA00002311"/>
    </source>
</evidence>
<dbReference type="RefSeq" id="XP_018261779.1">
    <property type="nucleotide sequence ID" value="XM_018409506.1"/>
</dbReference>
<dbReference type="EMBL" id="KI894033">
    <property type="protein sequence ID" value="OBR83937.1"/>
    <property type="molecule type" value="Genomic_DNA"/>
</dbReference>
<accession>A0A1A6A1K0</accession>
<comment type="function">
    <text evidence="1">Negative regulator of transcription elongation.</text>
</comment>
<reference evidence="13" key="1">
    <citation type="submission" date="2013-07" db="EMBL/GenBank/DDBJ databases">
        <title>The Genome Sequence of Cryptococcus dejecticola CBS10117.</title>
        <authorList>
            <consortium name="The Broad Institute Genome Sequencing Platform"/>
            <person name="Cuomo C."/>
            <person name="Litvintseva A."/>
            <person name="Chen Y."/>
            <person name="Heitman J."/>
            <person name="Sun S."/>
            <person name="Springer D."/>
            <person name="Dromer F."/>
            <person name="Young S.K."/>
            <person name="Zeng Q."/>
            <person name="Gargeya S."/>
            <person name="Fitzgerald M."/>
            <person name="Abouelleil A."/>
            <person name="Alvarado L."/>
            <person name="Berlin A.M."/>
            <person name="Chapman S.B."/>
            <person name="Dewar J."/>
            <person name="Goldberg J."/>
            <person name="Griggs A."/>
            <person name="Gujja S."/>
            <person name="Hansen M."/>
            <person name="Howarth C."/>
            <person name="Imamovic A."/>
            <person name="Larimer J."/>
            <person name="McCowan C."/>
            <person name="Murphy C."/>
            <person name="Pearson M."/>
            <person name="Priest M."/>
            <person name="Roberts A."/>
            <person name="Saif S."/>
            <person name="Shea T."/>
            <person name="Sykes S."/>
            <person name="Wortman J."/>
            <person name="Nusbaum C."/>
            <person name="Birren B."/>
        </authorList>
    </citation>
    <scope>NUCLEOTIDE SEQUENCE [LARGE SCALE GENOMIC DNA]</scope>
    <source>
        <strain evidence="13">CBS 10117</strain>
    </source>
</reference>
<dbReference type="Pfam" id="PF00628">
    <property type="entry name" value="PHD"/>
    <property type="match status" value="1"/>
</dbReference>
<reference evidence="14" key="2">
    <citation type="submission" date="2013-07" db="EMBL/GenBank/DDBJ databases">
        <authorList>
            <consortium name="The Broad Institute Genome Sequencing Platform"/>
            <person name="Cuomo C."/>
            <person name="Litvintseva A."/>
            <person name="Chen Y."/>
            <person name="Heitman J."/>
            <person name="Sun S."/>
            <person name="Springer D."/>
            <person name="Dromer F."/>
            <person name="Young S.K."/>
            <person name="Zeng Q."/>
            <person name="Gargeya S."/>
            <person name="Fitzgerald M."/>
            <person name="Abouelleil A."/>
            <person name="Alvarado L."/>
            <person name="Berlin A.M."/>
            <person name="Chapman S.B."/>
            <person name="Dewar J."/>
            <person name="Goldberg J."/>
            <person name="Griggs A."/>
            <person name="Gujja S."/>
            <person name="Hansen M."/>
            <person name="Howarth C."/>
            <person name="Imamovic A."/>
            <person name="Larimer J."/>
            <person name="McCowan C."/>
            <person name="Murphy C."/>
            <person name="Pearson M."/>
            <person name="Priest M."/>
            <person name="Roberts A."/>
            <person name="Saif S."/>
            <person name="Shea T."/>
            <person name="Sykes S."/>
            <person name="Wortman J."/>
            <person name="Nusbaum C."/>
            <person name="Birren B."/>
        </authorList>
    </citation>
    <scope>NUCLEOTIDE SEQUENCE</scope>
    <source>
        <strain evidence="14">CBS 10117</strain>
    </source>
</reference>
<protein>
    <recommendedName>
        <fullName evidence="4">Transcription factor BYE1</fullName>
    </recommendedName>
</protein>
<dbReference type="PROSITE" id="PS50016">
    <property type="entry name" value="ZF_PHD_2"/>
    <property type="match status" value="1"/>
</dbReference>
<dbReference type="PANTHER" id="PTHR46174">
    <property type="entry name" value="CXXC-TYPE ZINC FINGER PROTEIN 1"/>
    <property type="match status" value="1"/>
</dbReference>
<feature type="compositionally biased region" description="Gly residues" evidence="10">
    <location>
        <begin position="784"/>
        <end position="795"/>
    </location>
</feature>
<dbReference type="SUPFAM" id="SSF46942">
    <property type="entry name" value="Elongation factor TFIIS domain 2"/>
    <property type="match status" value="1"/>
</dbReference>
<comment type="similarity">
    <text evidence="3">Belongs to the BYE1 family.</text>
</comment>
<feature type="region of interest" description="Disordered" evidence="10">
    <location>
        <begin position="743"/>
        <end position="852"/>
    </location>
</feature>
<dbReference type="GeneID" id="28969923"/>
<feature type="region of interest" description="Disordered" evidence="10">
    <location>
        <begin position="139"/>
        <end position="217"/>
    </location>
</feature>
<feature type="compositionally biased region" description="Low complexity" evidence="10">
    <location>
        <begin position="184"/>
        <end position="198"/>
    </location>
</feature>
<feature type="compositionally biased region" description="Basic and acidic residues" evidence="10">
    <location>
        <begin position="798"/>
        <end position="830"/>
    </location>
</feature>
<name>A0A1A6A1K0_9TREE</name>
<feature type="compositionally biased region" description="Low complexity" evidence="10">
    <location>
        <begin position="743"/>
        <end position="763"/>
    </location>
</feature>
<dbReference type="GO" id="GO:0048188">
    <property type="term" value="C:Set1C/COMPASS complex"/>
    <property type="evidence" value="ECO:0007669"/>
    <property type="project" value="InterPro"/>
</dbReference>
<dbReference type="VEuPathDB" id="FungiDB:I303_06224"/>
<evidence type="ECO:0000313" key="13">
    <source>
        <dbReference type="EMBL" id="OBR83937.1"/>
    </source>
</evidence>
<reference evidence="14" key="3">
    <citation type="submission" date="2024-02" db="EMBL/GenBank/DDBJ databases">
        <title>Comparative genomics of Cryptococcus and Kwoniella reveals pathogenesis evolution and contrasting modes of karyotype evolution via chromosome fusion or intercentromeric recombination.</title>
        <authorList>
            <person name="Coelho M.A."/>
            <person name="David-Palma M."/>
            <person name="Shea T."/>
            <person name="Bowers K."/>
            <person name="McGinley-Smith S."/>
            <person name="Mohammad A.W."/>
            <person name="Gnirke A."/>
            <person name="Yurkov A.M."/>
            <person name="Nowrousian M."/>
            <person name="Sun S."/>
            <person name="Cuomo C.A."/>
            <person name="Heitman J."/>
        </authorList>
    </citation>
    <scope>NUCLEOTIDE SEQUENCE</scope>
    <source>
        <strain evidence="14">CBS 10117</strain>
    </source>
</reference>
<feature type="region of interest" description="Disordered" evidence="10">
    <location>
        <begin position="676"/>
        <end position="698"/>
    </location>
</feature>
<evidence type="ECO:0000256" key="6">
    <source>
        <dbReference type="ARBA" id="ARBA00022771"/>
    </source>
</evidence>
<keyword evidence="8" id="KW-0539">Nucleus</keyword>
<dbReference type="InterPro" id="IPR019787">
    <property type="entry name" value="Znf_PHD-finger"/>
</dbReference>
<dbReference type="InterPro" id="IPR019786">
    <property type="entry name" value="Zinc_finger_PHD-type_CS"/>
</dbReference>
<dbReference type="InterPro" id="IPR037869">
    <property type="entry name" value="Spp1/CFP1"/>
</dbReference>
<keyword evidence="6 9" id="KW-0863">Zinc-finger</keyword>
<dbReference type="CDD" id="cd21538">
    <property type="entry name" value="SPOC_TFIIS"/>
    <property type="match status" value="1"/>
</dbReference>
<dbReference type="SMART" id="SM00249">
    <property type="entry name" value="PHD"/>
    <property type="match status" value="1"/>
</dbReference>
<keyword evidence="7" id="KW-0862">Zinc</keyword>
<evidence type="ECO:0000256" key="2">
    <source>
        <dbReference type="ARBA" id="ARBA00004123"/>
    </source>
</evidence>
<feature type="region of interest" description="Disordered" evidence="10">
    <location>
        <begin position="1"/>
        <end position="35"/>
    </location>
</feature>
<dbReference type="InterPro" id="IPR036575">
    <property type="entry name" value="TFIIS_cen_dom_sf"/>
</dbReference>
<dbReference type="Gene3D" id="3.30.40.10">
    <property type="entry name" value="Zinc/RING finger domain, C3HC4 (zinc finger)"/>
    <property type="match status" value="1"/>
</dbReference>
<feature type="region of interest" description="Disordered" evidence="10">
    <location>
        <begin position="394"/>
        <end position="468"/>
    </location>
</feature>
<dbReference type="InterPro" id="IPR013083">
    <property type="entry name" value="Znf_RING/FYVE/PHD"/>
</dbReference>
<evidence type="ECO:0000256" key="3">
    <source>
        <dbReference type="ARBA" id="ARBA00011050"/>
    </source>
</evidence>
<feature type="compositionally biased region" description="Polar residues" evidence="10">
    <location>
        <begin position="10"/>
        <end position="27"/>
    </location>
</feature>
<feature type="compositionally biased region" description="Basic and acidic residues" evidence="10">
    <location>
        <begin position="394"/>
        <end position="408"/>
    </location>
</feature>
<feature type="domain" description="TFIIS central" evidence="12">
    <location>
        <begin position="247"/>
        <end position="365"/>
    </location>
</feature>
<feature type="compositionally biased region" description="Polar residues" evidence="10">
    <location>
        <begin position="439"/>
        <end position="468"/>
    </location>
</feature>
<dbReference type="AlphaFoldDB" id="A0A1A6A1K0"/>
<dbReference type="Proteomes" id="UP000078595">
    <property type="component" value="Chromosome 7"/>
</dbReference>
<evidence type="ECO:0000256" key="8">
    <source>
        <dbReference type="ARBA" id="ARBA00023242"/>
    </source>
</evidence>
<evidence type="ECO:0000256" key="4">
    <source>
        <dbReference type="ARBA" id="ARBA00021616"/>
    </source>
</evidence>
<keyword evidence="5" id="KW-0479">Metal-binding</keyword>
<sequence length="852" mass="93005">MSEETASHPEASTSTIPSDSPLGTRTTGRTRVKSQRVLEAEDTKRFLSNQSKAAAEADVKVPAKAKTYGKKSKGKGKKKSDDEVYCICKTNNEGSMIECGECNDWFHFTCIGLTEDEAEKIHVYVCPECTESTDKKTTHKYDLSTFPSPSPPPGVVDAPKTKAKPRKAAPSRPSASGSDDDSGSEAQIASSSSSRQSSVHPTPPPNKRSRLSTDIKRKSSIIVERKASIDRKSSVASGALPPMRKYVRERLAPLFQGLFGTMSEGEAVNFSQAVEEGIYSNFKEIIGGKESTGTRYKTQFNLLSSSIAKGLRPDLIASITSRKLGPTQIATLTSADLASEEQLKAIEQARQSVLEQTVKSKEDTSSTIRLGRDGFEKVENVHEKEMKLLAQQEESARLRAEEERRLRENPPPTPIEEKDVQKSPIVNKFTEGPKRSESIDVSSPLKQPLVSSAWTAPASTDESEQEVNNFDQTNLDLSDIVQVGDEMELDDLDDREEVPKSDMQLFEAKEVFWSGGIVNPANPSAYIPPISLRLICKATPPDWKILLPREKIEITGRVPTKGSLQYLSDSRLNPSKELITVAFSLDEKATDEEILAWEEMVEYHIGKDRHALYLPYEKHPHPPPGSAKELYMIPLRPSDPAPEFTELIDGFALPIKGRSTSVFLGVFVFNKSSTPIPAPAPRPSTSEPPHPPQPAAIPPLAQIPAISQPVIQNDQLQALMASLNPTAIQGLVGGITPVPLGGSTPPIGGITPTPQPTYPSYTPAQQVYTPYDNSGGYTPQPQPYGGGGGSGGGYQDGWRGEMRRDERRDLGGRDPRRRDRGDWVERRESDNGWGNRGGGRGRGGGGGSHGRY</sequence>
<evidence type="ECO:0000256" key="9">
    <source>
        <dbReference type="PROSITE-ProRule" id="PRU00146"/>
    </source>
</evidence>
<dbReference type="InterPro" id="IPR012921">
    <property type="entry name" value="SPOC_C"/>
</dbReference>
<evidence type="ECO:0000259" key="11">
    <source>
        <dbReference type="PROSITE" id="PS50016"/>
    </source>
</evidence>
<dbReference type="GO" id="GO:0006351">
    <property type="term" value="P:DNA-templated transcription"/>
    <property type="evidence" value="ECO:0007669"/>
    <property type="project" value="InterPro"/>
</dbReference>
<dbReference type="PANTHER" id="PTHR46174:SF1">
    <property type="entry name" value="CXXC-TYPE ZINC FINGER PROTEIN 1"/>
    <property type="match status" value="1"/>
</dbReference>
<evidence type="ECO:0000256" key="10">
    <source>
        <dbReference type="SAM" id="MobiDB-lite"/>
    </source>
</evidence>
<dbReference type="EMBL" id="CP144536">
    <property type="protein sequence ID" value="WWC63600.1"/>
    <property type="molecule type" value="Genomic_DNA"/>
</dbReference>
<organism evidence="13">
    <name type="scientific">Kwoniella dejecticola CBS 10117</name>
    <dbReference type="NCBI Taxonomy" id="1296121"/>
    <lineage>
        <taxon>Eukaryota</taxon>
        <taxon>Fungi</taxon>
        <taxon>Dikarya</taxon>
        <taxon>Basidiomycota</taxon>
        <taxon>Agaricomycotina</taxon>
        <taxon>Tremellomycetes</taxon>
        <taxon>Tremellales</taxon>
        <taxon>Cryptococcaceae</taxon>
        <taxon>Kwoniella</taxon>
    </lineage>
</organism>
<evidence type="ECO:0000313" key="15">
    <source>
        <dbReference type="Proteomes" id="UP000078595"/>
    </source>
</evidence>
<dbReference type="PROSITE" id="PS01359">
    <property type="entry name" value="ZF_PHD_1"/>
    <property type="match status" value="1"/>
</dbReference>
<dbReference type="GO" id="GO:0008270">
    <property type="term" value="F:zinc ion binding"/>
    <property type="evidence" value="ECO:0007669"/>
    <property type="project" value="UniProtKB-KW"/>
</dbReference>
<comment type="subcellular location">
    <subcellularLocation>
        <location evidence="2">Nucleus</location>
    </subcellularLocation>
</comment>
<proteinExistence type="inferred from homology"/>
<dbReference type="GO" id="GO:0045893">
    <property type="term" value="P:positive regulation of DNA-templated transcription"/>
    <property type="evidence" value="ECO:0007669"/>
    <property type="project" value="TreeGrafter"/>
</dbReference>
<dbReference type="PROSITE" id="PS51321">
    <property type="entry name" value="TFIIS_CENTRAL"/>
    <property type="match status" value="1"/>
</dbReference>
<keyword evidence="15" id="KW-1185">Reference proteome</keyword>
<dbReference type="Pfam" id="PF07500">
    <property type="entry name" value="TFIIS_M"/>
    <property type="match status" value="1"/>
</dbReference>
<feature type="compositionally biased region" description="Pro residues" evidence="10">
    <location>
        <begin position="676"/>
        <end position="697"/>
    </location>
</feature>
<dbReference type="OrthoDB" id="436852at2759"/>
<gene>
    <name evidence="13" type="ORF">I303_06224</name>
    <name evidence="14" type="ORF">I303_106205</name>
</gene>
<feature type="domain" description="PHD-type" evidence="11">
    <location>
        <begin position="83"/>
        <end position="132"/>
    </location>
</feature>
<dbReference type="SUPFAM" id="SSF57903">
    <property type="entry name" value="FYVE/PHD zinc finger"/>
    <property type="match status" value="1"/>
</dbReference>
<evidence type="ECO:0000259" key="12">
    <source>
        <dbReference type="PROSITE" id="PS51321"/>
    </source>
</evidence>
<dbReference type="KEGG" id="kdj:28969923"/>
<evidence type="ECO:0000313" key="14">
    <source>
        <dbReference type="EMBL" id="WWC63600.1"/>
    </source>
</evidence>
<dbReference type="Gene3D" id="1.10.472.30">
    <property type="entry name" value="Transcription elongation factor S-II, central domain"/>
    <property type="match status" value="1"/>
</dbReference>
<dbReference type="InterPro" id="IPR003618">
    <property type="entry name" value="TFIIS_cen_dom"/>
</dbReference>
<dbReference type="STRING" id="1296121.A0A1A6A1K0"/>
<evidence type="ECO:0000256" key="5">
    <source>
        <dbReference type="ARBA" id="ARBA00022723"/>
    </source>
</evidence>
<dbReference type="InterPro" id="IPR001965">
    <property type="entry name" value="Znf_PHD"/>
</dbReference>